<reference evidence="1 2" key="1">
    <citation type="submission" date="2023-03" db="EMBL/GenBank/DDBJ databases">
        <title>High-quality genome of Scylla paramamosain provides insights in environmental adaptation.</title>
        <authorList>
            <person name="Zhang L."/>
        </authorList>
    </citation>
    <scope>NUCLEOTIDE SEQUENCE [LARGE SCALE GENOMIC DNA]</scope>
    <source>
        <strain evidence="1">LZ_2023a</strain>
        <tissue evidence="1">Muscle</tissue>
    </source>
</reference>
<protein>
    <recommendedName>
        <fullName evidence="3">Reverse transcriptase domain-containing protein</fullName>
    </recommendedName>
</protein>
<comment type="caution">
    <text evidence="1">The sequence shown here is derived from an EMBL/GenBank/DDBJ whole genome shotgun (WGS) entry which is preliminary data.</text>
</comment>
<dbReference type="Proteomes" id="UP001487740">
    <property type="component" value="Unassembled WGS sequence"/>
</dbReference>
<dbReference type="AlphaFoldDB" id="A0AAW0SMZ5"/>
<gene>
    <name evidence="1" type="ORF">O3P69_009773</name>
</gene>
<sequence length="165" mass="18340">METTQVWVQNQWMEDQKRNLSDEHVGSKQCWGLVKDSQGETSEPIIASFLRENSSTVSLQPASQRGFVKKKLLFLTPPGLPLHSLCEWSNDLDKGRPTADMALDIAGSFYRVWHGVLLERLLATGVDGASGLGPLLWNIYINDLLCLIPSARAYIDDITISLIGL</sequence>
<keyword evidence="2" id="KW-1185">Reference proteome</keyword>
<evidence type="ECO:0000313" key="1">
    <source>
        <dbReference type="EMBL" id="KAK8376349.1"/>
    </source>
</evidence>
<evidence type="ECO:0008006" key="3">
    <source>
        <dbReference type="Google" id="ProtNLM"/>
    </source>
</evidence>
<organism evidence="1 2">
    <name type="scientific">Scylla paramamosain</name>
    <name type="common">Mud crab</name>
    <dbReference type="NCBI Taxonomy" id="85552"/>
    <lineage>
        <taxon>Eukaryota</taxon>
        <taxon>Metazoa</taxon>
        <taxon>Ecdysozoa</taxon>
        <taxon>Arthropoda</taxon>
        <taxon>Crustacea</taxon>
        <taxon>Multicrustacea</taxon>
        <taxon>Malacostraca</taxon>
        <taxon>Eumalacostraca</taxon>
        <taxon>Eucarida</taxon>
        <taxon>Decapoda</taxon>
        <taxon>Pleocyemata</taxon>
        <taxon>Brachyura</taxon>
        <taxon>Eubrachyura</taxon>
        <taxon>Portunoidea</taxon>
        <taxon>Portunidae</taxon>
        <taxon>Portuninae</taxon>
        <taxon>Scylla</taxon>
    </lineage>
</organism>
<proteinExistence type="predicted"/>
<evidence type="ECO:0000313" key="2">
    <source>
        <dbReference type="Proteomes" id="UP001487740"/>
    </source>
</evidence>
<name>A0AAW0SMZ5_SCYPA</name>
<accession>A0AAW0SMZ5</accession>
<dbReference type="EMBL" id="JARAKH010000048">
    <property type="protein sequence ID" value="KAK8376349.1"/>
    <property type="molecule type" value="Genomic_DNA"/>
</dbReference>